<dbReference type="AlphaFoldDB" id="A0A6J4LG50"/>
<organism evidence="1">
    <name type="scientific">uncultured Gemmatimonadaceae bacterium</name>
    <dbReference type="NCBI Taxonomy" id="246130"/>
    <lineage>
        <taxon>Bacteria</taxon>
        <taxon>Pseudomonadati</taxon>
        <taxon>Gemmatimonadota</taxon>
        <taxon>Gemmatimonadia</taxon>
        <taxon>Gemmatimonadales</taxon>
        <taxon>Gemmatimonadaceae</taxon>
        <taxon>environmental samples</taxon>
    </lineage>
</organism>
<name>A0A6J4LG50_9BACT</name>
<evidence type="ECO:0000313" key="1">
    <source>
        <dbReference type="EMBL" id="CAA9329837.1"/>
    </source>
</evidence>
<dbReference type="Gene3D" id="1.25.40.10">
    <property type="entry name" value="Tetratricopeptide repeat domain"/>
    <property type="match status" value="2"/>
</dbReference>
<protein>
    <submittedName>
        <fullName evidence="1">Uncharacterized protein</fullName>
    </submittedName>
</protein>
<dbReference type="EMBL" id="CADCTU010000549">
    <property type="protein sequence ID" value="CAA9329837.1"/>
    <property type="molecule type" value="Genomic_DNA"/>
</dbReference>
<proteinExistence type="predicted"/>
<reference evidence="1" key="1">
    <citation type="submission" date="2020-02" db="EMBL/GenBank/DDBJ databases">
        <authorList>
            <person name="Meier V. D."/>
        </authorList>
    </citation>
    <scope>NUCLEOTIDE SEQUENCE</scope>
    <source>
        <strain evidence="1">AVDCRST_MAG11</strain>
    </source>
</reference>
<dbReference type="InterPro" id="IPR011990">
    <property type="entry name" value="TPR-like_helical_dom_sf"/>
</dbReference>
<gene>
    <name evidence="1" type="ORF">AVDCRST_MAG11-2424</name>
</gene>
<sequence>MAIDSNSYEAQWKASRTAVEAGEVASGAQQRTLYRAAERHARRAVQINPRDAEGHVGLARALGRTALAVGKRERVKYAGEVREHALEALKYDPRHAGALHIMGVWNAEIMRLSGVTRFMAKNFLGGQVFDSASWKDAVRYMEQAVAVEPNRLIHRIDLAEIYADAGDKAKARAAFQHVVNAPAVQPADAKYKQQAAQALRSL</sequence>
<accession>A0A6J4LG50</accession>
<dbReference type="SUPFAM" id="SSF48452">
    <property type="entry name" value="TPR-like"/>
    <property type="match status" value="1"/>
</dbReference>